<gene>
    <name evidence="8" type="ORF">Lpp71_13030</name>
</gene>
<keyword evidence="3 6" id="KW-0812">Transmembrane</keyword>
<evidence type="ECO:0000256" key="4">
    <source>
        <dbReference type="ARBA" id="ARBA00022989"/>
    </source>
</evidence>
<reference evidence="8 9" key="1">
    <citation type="journal article" date="2013" name="PLoS ONE">
        <title>Lactobacillus paracasei comparative genomics: towards species pan-genome definition and exploitation of diversity.</title>
        <authorList>
            <person name="Smokvina T."/>
            <person name="Wels M."/>
            <person name="Polka J."/>
            <person name="Chervaux C."/>
            <person name="Brisse S."/>
            <person name="Boekhorst J."/>
            <person name="van Hylckama Vlieg J.E."/>
            <person name="Siezen R.J."/>
        </authorList>
    </citation>
    <scope>NUCLEOTIDE SEQUENCE [LARGE SCALE GENOMIC DNA]</scope>
    <source>
        <strain evidence="8 9">Lpp71</strain>
    </source>
</reference>
<keyword evidence="2" id="KW-0813">Transport</keyword>
<keyword evidence="4 6" id="KW-1133">Transmembrane helix</keyword>
<dbReference type="InterPro" id="IPR011701">
    <property type="entry name" value="MFS"/>
</dbReference>
<accession>A0A8E0MDP4</accession>
<dbReference type="GO" id="GO:0022857">
    <property type="term" value="F:transmembrane transporter activity"/>
    <property type="evidence" value="ECO:0007669"/>
    <property type="project" value="InterPro"/>
</dbReference>
<proteinExistence type="predicted"/>
<dbReference type="PROSITE" id="PS50850">
    <property type="entry name" value="MFS"/>
    <property type="match status" value="1"/>
</dbReference>
<comment type="caution">
    <text evidence="8">The sequence shown here is derived from an EMBL/GenBank/DDBJ whole genome shotgun (WGS) entry which is preliminary data.</text>
</comment>
<dbReference type="Gene3D" id="1.20.1720.10">
    <property type="entry name" value="Multidrug resistance protein D"/>
    <property type="match status" value="1"/>
</dbReference>
<dbReference type="PANTHER" id="PTHR42718:SF9">
    <property type="entry name" value="MAJOR FACILITATOR SUPERFAMILY MULTIDRUG TRANSPORTER MFSC"/>
    <property type="match status" value="1"/>
</dbReference>
<evidence type="ECO:0000256" key="3">
    <source>
        <dbReference type="ARBA" id="ARBA00022692"/>
    </source>
</evidence>
<dbReference type="AlphaFoldDB" id="A0A8E0MDP4"/>
<protein>
    <submittedName>
        <fullName evidence="8">Putative transporter yebQ</fullName>
    </submittedName>
</protein>
<dbReference type="PANTHER" id="PTHR42718">
    <property type="entry name" value="MAJOR FACILITATOR SUPERFAMILY MULTIDRUG TRANSPORTER MFSC"/>
    <property type="match status" value="1"/>
</dbReference>
<dbReference type="InterPro" id="IPR020846">
    <property type="entry name" value="MFS_dom"/>
</dbReference>
<name>A0A8E0MDP4_LACPA</name>
<feature type="transmembrane region" description="Helical" evidence="6">
    <location>
        <begin position="12"/>
        <end position="39"/>
    </location>
</feature>
<dbReference type="GO" id="GO:0005886">
    <property type="term" value="C:plasma membrane"/>
    <property type="evidence" value="ECO:0007669"/>
    <property type="project" value="UniProtKB-SubCell"/>
</dbReference>
<feature type="domain" description="Major facilitator superfamily (MFS) profile" evidence="7">
    <location>
        <begin position="13"/>
        <end position="80"/>
    </location>
</feature>
<evidence type="ECO:0000313" key="9">
    <source>
        <dbReference type="Proteomes" id="UP000014252"/>
    </source>
</evidence>
<dbReference type="Proteomes" id="UP000014252">
    <property type="component" value="Unassembled WGS sequence"/>
</dbReference>
<evidence type="ECO:0000259" key="7">
    <source>
        <dbReference type="PROSITE" id="PS50850"/>
    </source>
</evidence>
<organism evidence="8 9">
    <name type="scientific">Lacticaseibacillus paracasei subsp. paracasei Lpp71</name>
    <dbReference type="NCBI Taxonomy" id="1256207"/>
    <lineage>
        <taxon>Bacteria</taxon>
        <taxon>Bacillati</taxon>
        <taxon>Bacillota</taxon>
        <taxon>Bacilli</taxon>
        <taxon>Lactobacillales</taxon>
        <taxon>Lactobacillaceae</taxon>
        <taxon>Lacticaseibacillus</taxon>
    </lineage>
</organism>
<evidence type="ECO:0000256" key="6">
    <source>
        <dbReference type="SAM" id="Phobius"/>
    </source>
</evidence>
<evidence type="ECO:0000256" key="1">
    <source>
        <dbReference type="ARBA" id="ARBA00004651"/>
    </source>
</evidence>
<feature type="transmembrane region" description="Helical" evidence="6">
    <location>
        <begin position="51"/>
        <end position="68"/>
    </location>
</feature>
<sequence>MQRSETAPKRWWLLVALGFFAFMTNLDGSIVNIAVPIMAKDLKVPASQMEWTVSLYLIVLSALLLPFGKLGDRIGKQRYF</sequence>
<dbReference type="InterPro" id="IPR036259">
    <property type="entry name" value="MFS_trans_sf"/>
</dbReference>
<keyword evidence="5 6" id="KW-0472">Membrane</keyword>
<comment type="subcellular location">
    <subcellularLocation>
        <location evidence="1">Cell membrane</location>
        <topology evidence="1">Multi-pass membrane protein</topology>
    </subcellularLocation>
</comment>
<evidence type="ECO:0000256" key="5">
    <source>
        <dbReference type="ARBA" id="ARBA00023136"/>
    </source>
</evidence>
<evidence type="ECO:0000313" key="8">
    <source>
        <dbReference type="EMBL" id="EPC71561.1"/>
    </source>
</evidence>
<dbReference type="Pfam" id="PF07690">
    <property type="entry name" value="MFS_1"/>
    <property type="match status" value="1"/>
</dbReference>
<evidence type="ECO:0000256" key="2">
    <source>
        <dbReference type="ARBA" id="ARBA00022448"/>
    </source>
</evidence>
<dbReference type="SUPFAM" id="SSF103473">
    <property type="entry name" value="MFS general substrate transporter"/>
    <property type="match status" value="1"/>
</dbReference>
<dbReference type="EMBL" id="ANKD01000644">
    <property type="protein sequence ID" value="EPC71561.1"/>
    <property type="molecule type" value="Genomic_DNA"/>
</dbReference>